<evidence type="ECO:0000256" key="3">
    <source>
        <dbReference type="ARBA" id="ARBA00022598"/>
    </source>
</evidence>
<comment type="catalytic activity">
    <reaction evidence="6 8">
        <text>(6S)-5,6,7,8-tetrahydrofolate + formate + ATP = (6R)-10-formyltetrahydrofolate + ADP + phosphate</text>
        <dbReference type="Rhea" id="RHEA:20221"/>
        <dbReference type="ChEBI" id="CHEBI:15740"/>
        <dbReference type="ChEBI" id="CHEBI:30616"/>
        <dbReference type="ChEBI" id="CHEBI:43474"/>
        <dbReference type="ChEBI" id="CHEBI:57453"/>
        <dbReference type="ChEBI" id="CHEBI:195366"/>
        <dbReference type="ChEBI" id="CHEBI:456216"/>
        <dbReference type="EC" id="6.3.4.3"/>
    </reaction>
</comment>
<organism evidence="9 10">
    <name type="scientific">Paenibacillus larvae subsp. pulvifaciens</name>
    <dbReference type="NCBI Taxonomy" id="1477"/>
    <lineage>
        <taxon>Bacteria</taxon>
        <taxon>Bacillati</taxon>
        <taxon>Bacillota</taxon>
        <taxon>Bacilli</taxon>
        <taxon>Bacillales</taxon>
        <taxon>Paenibacillaceae</taxon>
        <taxon>Paenibacillus</taxon>
    </lineage>
</organism>
<dbReference type="InterPro" id="IPR000559">
    <property type="entry name" value="Formate_THF_ligase"/>
</dbReference>
<accession>A0A1V0UMZ1</accession>
<sequence>MKNIQSIAAALGIREGELDLYGKYKAKLSADLWERTKKRQDGKLILVTAMNPTPAGEGKTLTTIGLSQAINKLGHSAIAALREPSLGPCMGIKGGATGSGRSQVIPMEDINLHFTGDMHAITAAHNLLSSMIDNHIHHGNELGINPKKIVWKRAVDMNDRSLRQIVVGLGDTGGMTREDGFMITVASEIMAILCLCESITNLKKKIGEMIVAYTFDGKPVTVSQLKAERAMTVLLKDAIHPNLVQTIEETPAIIHGGPFGNIAHGCSSIIGTRLALKLADYVCTEAGFGADLGAEKFFNIKCRKSGLTPQAAVIVATIKALKYNAGVPKQELHLENQEAVRHGFENLKRHIENIRQFGIPLVVALNHFYTDTEEEVEAFLQLCREFRVEAAVSKVWELGGEGGAELARKIIELTEGQSGKLSFTYEDGDSIPSKIEQIVRKIYRGKTVTYSQSAEKSIRQIEELGLSHLPVCIAKTQYSFSDNPKLLGAPVDFEMHVREIKLSAGAGFIVVMMGQIMTMPALPKRPSAEQLDIDGKGTIHGLF</sequence>
<dbReference type="EMBL" id="CP020557">
    <property type="protein sequence ID" value="ARF66635.1"/>
    <property type="molecule type" value="Genomic_DNA"/>
</dbReference>
<dbReference type="CDD" id="cd00477">
    <property type="entry name" value="FTHFS"/>
    <property type="match status" value="1"/>
</dbReference>
<proteinExistence type="inferred from homology"/>
<keyword evidence="5 8" id="KW-0067">ATP-binding</keyword>
<evidence type="ECO:0000313" key="10">
    <source>
        <dbReference type="Proteomes" id="UP000192727"/>
    </source>
</evidence>
<comment type="similarity">
    <text evidence="7 8">Belongs to the formate--tetrahydrofolate ligase family.</text>
</comment>
<reference evidence="9 10" key="1">
    <citation type="submission" date="2017-03" db="EMBL/GenBank/DDBJ databases">
        <title>Paenibacillus larvae genome sequencing.</title>
        <authorList>
            <person name="Dingman D.W."/>
        </authorList>
    </citation>
    <scope>NUCLEOTIDE SEQUENCE [LARGE SCALE GENOMIC DNA]</scope>
    <source>
        <strain evidence="9 10">SAG 10367</strain>
    </source>
</reference>
<evidence type="ECO:0000313" key="9">
    <source>
        <dbReference type="EMBL" id="ARF66635.1"/>
    </source>
</evidence>
<keyword evidence="2 8" id="KW-0554">One-carbon metabolism</keyword>
<name>A0A1V0UMZ1_9BACL</name>
<protein>
    <recommendedName>
        <fullName evidence="8">Formate--tetrahydrofolate ligase</fullName>
        <ecNumber evidence="8">6.3.4.3</ecNumber>
    </recommendedName>
    <alternativeName>
        <fullName evidence="8">Formyltetrahydrofolate synthetase</fullName>
        <shortName evidence="8">FHS</shortName>
        <shortName evidence="8">FTHFS</shortName>
    </alternativeName>
</protein>
<dbReference type="FunFam" id="3.30.1510.10:FF:000001">
    <property type="entry name" value="Formate--tetrahydrofolate ligase"/>
    <property type="match status" value="1"/>
</dbReference>
<dbReference type="GO" id="GO:0005524">
    <property type="term" value="F:ATP binding"/>
    <property type="evidence" value="ECO:0007669"/>
    <property type="project" value="UniProtKB-UniRule"/>
</dbReference>
<dbReference type="AlphaFoldDB" id="A0A1V0UMZ1"/>
<dbReference type="Pfam" id="PF01268">
    <property type="entry name" value="FTHFS"/>
    <property type="match status" value="1"/>
</dbReference>
<dbReference type="InterPro" id="IPR027417">
    <property type="entry name" value="P-loop_NTPase"/>
</dbReference>
<dbReference type="SUPFAM" id="SSF52540">
    <property type="entry name" value="P-loop containing nucleoside triphosphate hydrolases"/>
    <property type="match status" value="1"/>
</dbReference>
<dbReference type="GeneID" id="64218784"/>
<dbReference type="InterPro" id="IPR020628">
    <property type="entry name" value="Formate_THF_ligase_CS"/>
</dbReference>
<dbReference type="Proteomes" id="UP000192727">
    <property type="component" value="Chromosome"/>
</dbReference>
<dbReference type="GO" id="GO:0035999">
    <property type="term" value="P:tetrahydrofolate interconversion"/>
    <property type="evidence" value="ECO:0007669"/>
    <property type="project" value="UniProtKB-UniRule"/>
</dbReference>
<dbReference type="EC" id="6.3.4.3" evidence="8"/>
<dbReference type="Gene3D" id="3.10.410.10">
    <property type="entry name" value="Formyltetrahydrofolate synthetase, domain 3"/>
    <property type="match status" value="1"/>
</dbReference>
<evidence type="ECO:0000256" key="4">
    <source>
        <dbReference type="ARBA" id="ARBA00022741"/>
    </source>
</evidence>
<dbReference type="Gene3D" id="3.30.1510.10">
    <property type="entry name" value="Domain 2, N(10)-formyltetrahydrofolate synthetase"/>
    <property type="match status" value="1"/>
</dbReference>
<dbReference type="PROSITE" id="PS00721">
    <property type="entry name" value="FTHFS_1"/>
    <property type="match status" value="1"/>
</dbReference>
<dbReference type="Gene3D" id="3.40.50.300">
    <property type="entry name" value="P-loop containing nucleotide triphosphate hydrolases"/>
    <property type="match status" value="1"/>
</dbReference>
<evidence type="ECO:0000256" key="5">
    <source>
        <dbReference type="ARBA" id="ARBA00022840"/>
    </source>
</evidence>
<keyword evidence="3 8" id="KW-0436">Ligase</keyword>
<dbReference type="NCBIfam" id="NF010030">
    <property type="entry name" value="PRK13505.1"/>
    <property type="match status" value="1"/>
</dbReference>
<gene>
    <name evidence="8" type="primary">fhs</name>
    <name evidence="9" type="ORF">B7C51_00700</name>
</gene>
<evidence type="ECO:0000256" key="8">
    <source>
        <dbReference type="HAMAP-Rule" id="MF_01543"/>
    </source>
</evidence>
<dbReference type="RefSeq" id="WP_077997449.1">
    <property type="nucleotide sequence ID" value="NZ_CP019794.1"/>
</dbReference>
<feature type="binding site" evidence="8">
    <location>
        <begin position="53"/>
        <end position="60"/>
    </location>
    <ligand>
        <name>ATP</name>
        <dbReference type="ChEBI" id="CHEBI:30616"/>
    </ligand>
</feature>
<dbReference type="FunFam" id="3.10.410.10:FF:000001">
    <property type="entry name" value="Putative formate--tetrahydrofolate ligase"/>
    <property type="match status" value="1"/>
</dbReference>
<evidence type="ECO:0000256" key="2">
    <source>
        <dbReference type="ARBA" id="ARBA00022563"/>
    </source>
</evidence>
<evidence type="ECO:0000256" key="6">
    <source>
        <dbReference type="ARBA" id="ARBA00049033"/>
    </source>
</evidence>
<dbReference type="GO" id="GO:0004329">
    <property type="term" value="F:formate-tetrahydrofolate ligase activity"/>
    <property type="evidence" value="ECO:0007669"/>
    <property type="project" value="UniProtKB-UniRule"/>
</dbReference>
<dbReference type="HAMAP" id="MF_01543">
    <property type="entry name" value="FTHFS"/>
    <property type="match status" value="1"/>
</dbReference>
<evidence type="ECO:0000256" key="1">
    <source>
        <dbReference type="ARBA" id="ARBA00004777"/>
    </source>
</evidence>
<evidence type="ECO:0000256" key="7">
    <source>
        <dbReference type="ARBA" id="ARBA00061363"/>
    </source>
</evidence>
<dbReference type="UniPathway" id="UPA00193"/>
<keyword evidence="4 8" id="KW-0547">Nucleotide-binding</keyword>
<comment type="pathway">
    <text evidence="1 8">One-carbon metabolism; tetrahydrofolate interconversion.</text>
</comment>